<accession>A0A0F7ZF30</accession>
<feature type="compositionally biased region" description="Polar residues" evidence="1">
    <location>
        <begin position="230"/>
        <end position="248"/>
    </location>
</feature>
<evidence type="ECO:0000256" key="1">
    <source>
        <dbReference type="SAM" id="MobiDB-lite"/>
    </source>
</evidence>
<dbReference type="AlphaFoldDB" id="A0A0F7ZF30"/>
<keyword evidence="3" id="KW-1185">Reference proteome</keyword>
<evidence type="ECO:0000313" key="3">
    <source>
        <dbReference type="Proteomes" id="UP000054481"/>
    </source>
</evidence>
<feature type="region of interest" description="Disordered" evidence="1">
    <location>
        <begin position="1"/>
        <end position="74"/>
    </location>
</feature>
<dbReference type="Proteomes" id="UP000054481">
    <property type="component" value="Unassembled WGS sequence"/>
</dbReference>
<evidence type="ECO:0000313" key="2">
    <source>
        <dbReference type="EMBL" id="KJZ68426.1"/>
    </source>
</evidence>
<gene>
    <name evidence="2" type="ORF">HIM_12189</name>
</gene>
<sequence>MWQVPSDNESDSTSGIWTPEDGSGSEVDDLISDAPSKGQPEEDHGMDDLASSARKKSEMQMSADTEPGVLVPRRPGVGASMAELATMSSLPLSLSTPTSTPPHFVPGDVAHGDTMVAIAGSVSDNVMMPQHGTPSYVDMLSDIDYDYMPDTMDGLLQQGADYNAFNFDSMPGNWPNDLTKATVPPSAHNNAFDAPPVSAAAGQVGTTCTMAATAAQPNAPVLVENVTSAQDPGVNHSLTDVNTQQEGTASNSNSSEAPSSKPDERKQSANMSGAEILSKRIQGADRRRLYDALAQLRQKAGPASASTAMRSGSGESPAEAAEMAADFARLLTPQRRKELKILLGQVCDKVEHLKI</sequence>
<reference evidence="2 3" key="1">
    <citation type="journal article" date="2014" name="Genome Biol. Evol.">
        <title>Comparative genomics and transcriptomics analyses reveal divergent lifestyle features of nematode endoparasitic fungus Hirsutella minnesotensis.</title>
        <authorList>
            <person name="Lai Y."/>
            <person name="Liu K."/>
            <person name="Zhang X."/>
            <person name="Zhang X."/>
            <person name="Li K."/>
            <person name="Wang N."/>
            <person name="Shu C."/>
            <person name="Wu Y."/>
            <person name="Wang C."/>
            <person name="Bushley K.E."/>
            <person name="Xiang M."/>
            <person name="Liu X."/>
        </authorList>
    </citation>
    <scope>NUCLEOTIDE SEQUENCE [LARGE SCALE GENOMIC DNA]</scope>
    <source>
        <strain evidence="2 3">3608</strain>
    </source>
</reference>
<name>A0A0F7ZF30_9HYPO</name>
<feature type="compositionally biased region" description="Low complexity" evidence="1">
    <location>
        <begin position="249"/>
        <end position="260"/>
    </location>
</feature>
<feature type="region of interest" description="Disordered" evidence="1">
    <location>
        <begin position="230"/>
        <end position="280"/>
    </location>
</feature>
<feature type="compositionally biased region" description="Polar residues" evidence="1">
    <location>
        <begin position="1"/>
        <end position="16"/>
    </location>
</feature>
<organism evidence="2 3">
    <name type="scientific">Hirsutella minnesotensis 3608</name>
    <dbReference type="NCBI Taxonomy" id="1043627"/>
    <lineage>
        <taxon>Eukaryota</taxon>
        <taxon>Fungi</taxon>
        <taxon>Dikarya</taxon>
        <taxon>Ascomycota</taxon>
        <taxon>Pezizomycotina</taxon>
        <taxon>Sordariomycetes</taxon>
        <taxon>Hypocreomycetidae</taxon>
        <taxon>Hypocreales</taxon>
        <taxon>Ophiocordycipitaceae</taxon>
        <taxon>Hirsutella</taxon>
    </lineage>
</organism>
<protein>
    <submittedName>
        <fullName evidence="2">Uncharacterized protein</fullName>
    </submittedName>
</protein>
<dbReference type="EMBL" id="KQ030899">
    <property type="protein sequence ID" value="KJZ68426.1"/>
    <property type="molecule type" value="Genomic_DNA"/>
</dbReference>
<proteinExistence type="predicted"/>